<dbReference type="OrthoDB" id="4319615at2"/>
<reference evidence="2 3" key="1">
    <citation type="submission" date="2019-07" db="EMBL/GenBank/DDBJ databases">
        <title>New species of Amycolatopsis and Streptomyces.</title>
        <authorList>
            <person name="Duangmal K."/>
            <person name="Teo W.F.A."/>
            <person name="Lipun K."/>
        </authorList>
    </citation>
    <scope>NUCLEOTIDE SEQUENCE [LARGE SCALE GENOMIC DNA]</scope>
    <source>
        <strain evidence="2 3">NBRC 109810</strain>
    </source>
</reference>
<accession>A0A5N8VFG9</accession>
<feature type="transmembrane region" description="Helical" evidence="1">
    <location>
        <begin position="43"/>
        <end position="62"/>
    </location>
</feature>
<protein>
    <recommendedName>
        <fullName evidence="4">DoxX family protein</fullName>
    </recommendedName>
</protein>
<dbReference type="EMBL" id="VJZD01000088">
    <property type="protein sequence ID" value="MPY33789.1"/>
    <property type="molecule type" value="Genomic_DNA"/>
</dbReference>
<dbReference type="AlphaFoldDB" id="A0A5N8VFG9"/>
<keyword evidence="3" id="KW-1185">Reference proteome</keyword>
<keyword evidence="1" id="KW-1133">Transmembrane helix</keyword>
<evidence type="ECO:0000313" key="3">
    <source>
        <dbReference type="Proteomes" id="UP000325849"/>
    </source>
</evidence>
<keyword evidence="1" id="KW-0812">Transmembrane</keyword>
<organism evidence="2 3">
    <name type="scientific">Streptomyces adustus</name>
    <dbReference type="NCBI Taxonomy" id="1609272"/>
    <lineage>
        <taxon>Bacteria</taxon>
        <taxon>Bacillati</taxon>
        <taxon>Actinomycetota</taxon>
        <taxon>Actinomycetes</taxon>
        <taxon>Kitasatosporales</taxon>
        <taxon>Streptomycetaceae</taxon>
        <taxon>Streptomyces</taxon>
    </lineage>
</organism>
<keyword evidence="1" id="KW-0472">Membrane</keyword>
<gene>
    <name evidence="2" type="ORF">FNH09_21880</name>
</gene>
<dbReference type="Proteomes" id="UP000325849">
    <property type="component" value="Unassembled WGS sequence"/>
</dbReference>
<evidence type="ECO:0008006" key="4">
    <source>
        <dbReference type="Google" id="ProtNLM"/>
    </source>
</evidence>
<comment type="caution">
    <text evidence="2">The sequence shown here is derived from an EMBL/GenBank/DDBJ whole genome shotgun (WGS) entry which is preliminary data.</text>
</comment>
<name>A0A5N8VFG9_9ACTN</name>
<feature type="transmembrane region" description="Helical" evidence="1">
    <location>
        <begin position="96"/>
        <end position="116"/>
    </location>
</feature>
<feature type="transmembrane region" description="Helical" evidence="1">
    <location>
        <begin position="67"/>
        <end position="84"/>
    </location>
</feature>
<proteinExistence type="predicted"/>
<evidence type="ECO:0000313" key="2">
    <source>
        <dbReference type="EMBL" id="MPY33789.1"/>
    </source>
</evidence>
<sequence length="122" mass="13555">MWARWALAVYLIGFLEGSCVHILDVVRDGIHAYAAFPQVPLRGFFVSLAILDPLVAVLVTLVRRTGIWLAGAVMVTDVCANWWGNRHWLEDGPARLLSLSPITVFGLFVVAFLLPLQRTVAR</sequence>
<evidence type="ECO:0000256" key="1">
    <source>
        <dbReference type="SAM" id="Phobius"/>
    </source>
</evidence>